<dbReference type="AlphaFoldDB" id="A0A2K3DW04"/>
<reference evidence="2 3" key="1">
    <citation type="journal article" date="2007" name="Science">
        <title>The Chlamydomonas genome reveals the evolution of key animal and plant functions.</title>
        <authorList>
            <person name="Merchant S.S."/>
            <person name="Prochnik S.E."/>
            <person name="Vallon O."/>
            <person name="Harris E.H."/>
            <person name="Karpowicz S.J."/>
            <person name="Witman G.B."/>
            <person name="Terry A."/>
            <person name="Salamov A."/>
            <person name="Fritz-Laylin L.K."/>
            <person name="Marechal-Drouard L."/>
            <person name="Marshall W.F."/>
            <person name="Qu L.H."/>
            <person name="Nelson D.R."/>
            <person name="Sanderfoot A.A."/>
            <person name="Spalding M.H."/>
            <person name="Kapitonov V.V."/>
            <person name="Ren Q."/>
            <person name="Ferris P."/>
            <person name="Lindquist E."/>
            <person name="Shapiro H."/>
            <person name="Lucas S.M."/>
            <person name="Grimwood J."/>
            <person name="Schmutz J."/>
            <person name="Cardol P."/>
            <person name="Cerutti H."/>
            <person name="Chanfreau G."/>
            <person name="Chen C.L."/>
            <person name="Cognat V."/>
            <person name="Croft M.T."/>
            <person name="Dent R."/>
            <person name="Dutcher S."/>
            <person name="Fernandez E."/>
            <person name="Fukuzawa H."/>
            <person name="Gonzalez-Ballester D."/>
            <person name="Gonzalez-Halphen D."/>
            <person name="Hallmann A."/>
            <person name="Hanikenne M."/>
            <person name="Hippler M."/>
            <person name="Inwood W."/>
            <person name="Jabbari K."/>
            <person name="Kalanon M."/>
            <person name="Kuras R."/>
            <person name="Lefebvre P.A."/>
            <person name="Lemaire S.D."/>
            <person name="Lobanov A.V."/>
            <person name="Lohr M."/>
            <person name="Manuell A."/>
            <person name="Meier I."/>
            <person name="Mets L."/>
            <person name="Mittag M."/>
            <person name="Mittelmeier T."/>
            <person name="Moroney J.V."/>
            <person name="Moseley J."/>
            <person name="Napoli C."/>
            <person name="Nedelcu A.M."/>
            <person name="Niyogi K."/>
            <person name="Novoselov S.V."/>
            <person name="Paulsen I.T."/>
            <person name="Pazour G."/>
            <person name="Purton S."/>
            <person name="Ral J.P."/>
            <person name="Riano-Pachon D.M."/>
            <person name="Riekhof W."/>
            <person name="Rymarquis L."/>
            <person name="Schroda M."/>
            <person name="Stern D."/>
            <person name="Umen J."/>
            <person name="Willows R."/>
            <person name="Wilson N."/>
            <person name="Zimmer S.L."/>
            <person name="Allmer J."/>
            <person name="Balk J."/>
            <person name="Bisova K."/>
            <person name="Chen C.J."/>
            <person name="Elias M."/>
            <person name="Gendler K."/>
            <person name="Hauser C."/>
            <person name="Lamb M.R."/>
            <person name="Ledford H."/>
            <person name="Long J.C."/>
            <person name="Minagawa J."/>
            <person name="Page M.D."/>
            <person name="Pan J."/>
            <person name="Pootakham W."/>
            <person name="Roje S."/>
            <person name="Rose A."/>
            <person name="Stahlberg E."/>
            <person name="Terauchi A.M."/>
            <person name="Yang P."/>
            <person name="Ball S."/>
            <person name="Bowler C."/>
            <person name="Dieckmann C.L."/>
            <person name="Gladyshev V.N."/>
            <person name="Green P."/>
            <person name="Jorgensen R."/>
            <person name="Mayfield S."/>
            <person name="Mueller-Roeber B."/>
            <person name="Rajamani S."/>
            <person name="Sayre R.T."/>
            <person name="Brokstein P."/>
            <person name="Dubchak I."/>
            <person name="Goodstein D."/>
            <person name="Hornick L."/>
            <person name="Huang Y.W."/>
            <person name="Jhaveri J."/>
            <person name="Luo Y."/>
            <person name="Martinez D."/>
            <person name="Ngau W.C."/>
            <person name="Otillar B."/>
            <person name="Poliakov A."/>
            <person name="Porter A."/>
            <person name="Szajkowski L."/>
            <person name="Werner G."/>
            <person name="Zhou K."/>
            <person name="Grigoriev I.V."/>
            <person name="Rokhsar D.S."/>
            <person name="Grossman A.R."/>
        </authorList>
    </citation>
    <scope>NUCLEOTIDE SEQUENCE [LARGE SCALE GENOMIC DNA]</scope>
    <source>
        <strain evidence="3">CC-503</strain>
    </source>
</reference>
<organism evidence="2 3">
    <name type="scientific">Chlamydomonas reinhardtii</name>
    <name type="common">Chlamydomonas smithii</name>
    <dbReference type="NCBI Taxonomy" id="3055"/>
    <lineage>
        <taxon>Eukaryota</taxon>
        <taxon>Viridiplantae</taxon>
        <taxon>Chlorophyta</taxon>
        <taxon>core chlorophytes</taxon>
        <taxon>Chlorophyceae</taxon>
        <taxon>CS clade</taxon>
        <taxon>Chlamydomonadales</taxon>
        <taxon>Chlamydomonadaceae</taxon>
        <taxon>Chlamydomonas</taxon>
    </lineage>
</organism>
<feature type="region of interest" description="Disordered" evidence="1">
    <location>
        <begin position="1"/>
        <end position="61"/>
    </location>
</feature>
<dbReference type="GeneID" id="66052729"/>
<protein>
    <submittedName>
        <fullName evidence="2">Uncharacterized protein</fullName>
    </submittedName>
</protein>
<dbReference type="InParanoid" id="A0A2K3DW04"/>
<accession>A0A2K3DW04</accession>
<dbReference type="Gramene" id="PNW84717">
    <property type="protein sequence ID" value="PNW84717"/>
    <property type="gene ID" value="CHLRE_03g155926v5"/>
</dbReference>
<name>A0A2K3DW04_CHLRE</name>
<sequence length="61" mass="6734">MSPFKLVPMPRFNQPTPCDPHDTTVSFSDRSSTSNRASSSDDACTLHVRRAARQSSQLPTL</sequence>
<gene>
    <name evidence="2" type="ORF">CHLRE_03g155926v5</name>
</gene>
<dbReference type="EMBL" id="CM008964">
    <property type="protein sequence ID" value="PNW84717.1"/>
    <property type="molecule type" value="Genomic_DNA"/>
</dbReference>
<evidence type="ECO:0000313" key="2">
    <source>
        <dbReference type="EMBL" id="PNW84717.1"/>
    </source>
</evidence>
<evidence type="ECO:0000313" key="3">
    <source>
        <dbReference type="Proteomes" id="UP000006906"/>
    </source>
</evidence>
<evidence type="ECO:0000256" key="1">
    <source>
        <dbReference type="SAM" id="MobiDB-lite"/>
    </source>
</evidence>
<dbReference type="KEGG" id="cre:CHLRE_03g155926v5"/>
<dbReference type="Proteomes" id="UP000006906">
    <property type="component" value="Chromosome 3"/>
</dbReference>
<keyword evidence="3" id="KW-1185">Reference proteome</keyword>
<dbReference type="RefSeq" id="XP_042925721.1">
    <property type="nucleotide sequence ID" value="XM_043060592.1"/>
</dbReference>
<proteinExistence type="predicted"/>
<feature type="compositionally biased region" description="Low complexity" evidence="1">
    <location>
        <begin position="23"/>
        <end position="42"/>
    </location>
</feature>